<dbReference type="PATRIC" id="fig|1122985.7.peg.2616"/>
<proteinExistence type="predicted"/>
<feature type="chain" id="PRO_5001665563" evidence="1">
    <location>
        <begin position="22"/>
        <end position="329"/>
    </location>
</feature>
<dbReference type="RefSeq" id="WP_018966586.1">
    <property type="nucleotide sequence ID" value="NZ_KB899211.1"/>
</dbReference>
<dbReference type="Gene3D" id="2.60.120.260">
    <property type="entry name" value="Galactose-binding domain-like"/>
    <property type="match status" value="1"/>
</dbReference>
<dbReference type="PROSITE" id="PS51257">
    <property type="entry name" value="PROKAR_LIPOPROTEIN"/>
    <property type="match status" value="1"/>
</dbReference>
<gene>
    <name evidence="3" type="ORF">HMPREF1991_02525</name>
</gene>
<feature type="domain" description="F5/8 type C" evidence="2">
    <location>
        <begin position="173"/>
        <end position="329"/>
    </location>
</feature>
<dbReference type="InterPro" id="IPR008979">
    <property type="entry name" value="Galactose-bd-like_sf"/>
</dbReference>
<dbReference type="EMBL" id="JNGW01000107">
    <property type="protein sequence ID" value="KDR51436.1"/>
    <property type="molecule type" value="Genomic_DNA"/>
</dbReference>
<dbReference type="HOGENOM" id="CLU_841611_0_0_10"/>
<sequence>MKSILKITLPALMGLATLFTACQSEPEVGSNLYDKAASSNLSKLYIHDLANLGNQGALRVVNANGELNLLEDTVKFYVRLSSPLDRDLEVSVAENPSATKATSGVTVLDKGAINILTPTVTIAKGSTVSADPIKVVAQKGNALDTLKTTHGNGATTLTLNAAQGVEVASSYANMHITVNYKESNVVENGNANGLTAMDISEYFVYDNQNNALEKLYDGNLSTVWFKASNEGPFTFVIAVPENTNVSAITLEPSPRYVNWVAKSMTVETSEDWNTWTNQGQITRSDNSISSGEPFVVRFTKPVKCTYVRLSNVQPASSRYLVIGEMKVYK</sequence>
<dbReference type="PROSITE" id="PS50022">
    <property type="entry name" value="FA58C_3"/>
    <property type="match status" value="1"/>
</dbReference>
<organism evidence="3 4">
    <name type="scientific">Hoylesella loescheii DSM 19665 = JCM 12249 = ATCC 15930</name>
    <dbReference type="NCBI Taxonomy" id="1122985"/>
    <lineage>
        <taxon>Bacteria</taxon>
        <taxon>Pseudomonadati</taxon>
        <taxon>Bacteroidota</taxon>
        <taxon>Bacteroidia</taxon>
        <taxon>Bacteroidales</taxon>
        <taxon>Prevotellaceae</taxon>
        <taxon>Hoylesella</taxon>
    </lineage>
</organism>
<evidence type="ECO:0000256" key="1">
    <source>
        <dbReference type="SAM" id="SignalP"/>
    </source>
</evidence>
<feature type="signal peptide" evidence="1">
    <location>
        <begin position="1"/>
        <end position="21"/>
    </location>
</feature>
<accession>A0A069QNL0</accession>
<comment type="caution">
    <text evidence="3">The sequence shown here is derived from an EMBL/GenBank/DDBJ whole genome shotgun (WGS) entry which is preliminary data.</text>
</comment>
<evidence type="ECO:0000313" key="4">
    <source>
        <dbReference type="Proteomes" id="UP000027442"/>
    </source>
</evidence>
<dbReference type="Proteomes" id="UP000027442">
    <property type="component" value="Unassembled WGS sequence"/>
</dbReference>
<dbReference type="InterPro" id="IPR000421">
    <property type="entry name" value="FA58C"/>
</dbReference>
<reference evidence="3 4" key="1">
    <citation type="submission" date="2013-08" db="EMBL/GenBank/DDBJ databases">
        <authorList>
            <person name="Weinstock G."/>
            <person name="Sodergren E."/>
            <person name="Wylie T."/>
            <person name="Fulton L."/>
            <person name="Fulton R."/>
            <person name="Fronick C."/>
            <person name="O'Laughlin M."/>
            <person name="Godfrey J."/>
            <person name="Miner T."/>
            <person name="Herter B."/>
            <person name="Appelbaum E."/>
            <person name="Cordes M."/>
            <person name="Lek S."/>
            <person name="Wollam A."/>
            <person name="Pepin K.H."/>
            <person name="Palsikar V.B."/>
            <person name="Mitreva M."/>
            <person name="Wilson R.K."/>
        </authorList>
    </citation>
    <scope>NUCLEOTIDE SEQUENCE [LARGE SCALE GENOMIC DNA]</scope>
    <source>
        <strain evidence="3 4">ATCC 15930</strain>
    </source>
</reference>
<keyword evidence="4" id="KW-1185">Reference proteome</keyword>
<dbReference type="SUPFAM" id="SSF49785">
    <property type="entry name" value="Galactose-binding domain-like"/>
    <property type="match status" value="1"/>
</dbReference>
<dbReference type="AlphaFoldDB" id="A0A069QNL0"/>
<name>A0A069QNL0_HOYLO</name>
<evidence type="ECO:0000259" key="2">
    <source>
        <dbReference type="PROSITE" id="PS50022"/>
    </source>
</evidence>
<protein>
    <submittedName>
        <fullName evidence="3">F5/8 type C domain protein</fullName>
    </submittedName>
</protein>
<dbReference type="Pfam" id="PF00754">
    <property type="entry name" value="F5_F8_type_C"/>
    <property type="match status" value="1"/>
</dbReference>
<keyword evidence="1" id="KW-0732">Signal</keyword>
<evidence type="ECO:0000313" key="3">
    <source>
        <dbReference type="EMBL" id="KDR51436.1"/>
    </source>
</evidence>